<evidence type="ECO:0000259" key="6">
    <source>
        <dbReference type="Pfam" id="PF09864"/>
    </source>
</evidence>
<protein>
    <submittedName>
        <fullName evidence="7">Membrane-bound lysozyme-inhibitor of c-type lysozyme</fullName>
    </submittedName>
</protein>
<feature type="signal peptide" evidence="5">
    <location>
        <begin position="1"/>
        <end position="20"/>
    </location>
</feature>
<dbReference type="InterPro" id="IPR036328">
    <property type="entry name" value="MliC_sf"/>
</dbReference>
<gene>
    <name evidence="7" type="ORF">SAMN05216186_14811</name>
</gene>
<proteinExistence type="predicted"/>
<dbReference type="SUPFAM" id="SSF141488">
    <property type="entry name" value="YdhA-like"/>
    <property type="match status" value="1"/>
</dbReference>
<dbReference type="InterPro" id="IPR018660">
    <property type="entry name" value="MliC"/>
</dbReference>
<dbReference type="PROSITE" id="PS51257">
    <property type="entry name" value="PROKAR_LIPOPROTEIN"/>
    <property type="match status" value="1"/>
</dbReference>
<keyword evidence="4" id="KW-0449">Lipoprotein</keyword>
<evidence type="ECO:0000256" key="5">
    <source>
        <dbReference type="SAM" id="SignalP"/>
    </source>
</evidence>
<keyword evidence="3" id="KW-0564">Palmitate</keyword>
<evidence type="ECO:0000313" key="8">
    <source>
        <dbReference type="Proteomes" id="UP000198706"/>
    </source>
</evidence>
<keyword evidence="8" id="KW-1185">Reference proteome</keyword>
<evidence type="ECO:0000256" key="2">
    <source>
        <dbReference type="ARBA" id="ARBA00023136"/>
    </source>
</evidence>
<feature type="domain" description="C-type lysozyme inhibitor" evidence="6">
    <location>
        <begin position="29"/>
        <end position="96"/>
    </location>
</feature>
<organism evidence="7 8">
    <name type="scientific">Pseudomonas indica</name>
    <dbReference type="NCBI Taxonomy" id="137658"/>
    <lineage>
        <taxon>Bacteria</taxon>
        <taxon>Pseudomonadati</taxon>
        <taxon>Pseudomonadota</taxon>
        <taxon>Gammaproteobacteria</taxon>
        <taxon>Pseudomonadales</taxon>
        <taxon>Pseudomonadaceae</taxon>
        <taxon>Pseudomonas</taxon>
    </lineage>
</organism>
<dbReference type="Pfam" id="PF09864">
    <property type="entry name" value="MliC"/>
    <property type="match status" value="1"/>
</dbReference>
<dbReference type="Proteomes" id="UP000198706">
    <property type="component" value="Unassembled WGS sequence"/>
</dbReference>
<dbReference type="RefSeq" id="WP_084339794.1">
    <property type="nucleotide sequence ID" value="NZ_FNFD01000048.1"/>
</dbReference>
<reference evidence="7 8" key="1">
    <citation type="submission" date="2016-10" db="EMBL/GenBank/DDBJ databases">
        <authorList>
            <person name="de Groot N.N."/>
        </authorList>
    </citation>
    <scope>NUCLEOTIDE SEQUENCE [LARGE SCALE GENOMIC DNA]</scope>
    <source>
        <strain evidence="7 8">JCM 21544</strain>
    </source>
</reference>
<evidence type="ECO:0000256" key="1">
    <source>
        <dbReference type="ARBA" id="ARBA00022729"/>
    </source>
</evidence>
<keyword evidence="2" id="KW-0472">Membrane</keyword>
<keyword evidence="1 5" id="KW-0732">Signal</keyword>
<dbReference type="EMBL" id="FNFD01000048">
    <property type="protein sequence ID" value="SDM08079.1"/>
    <property type="molecule type" value="Genomic_DNA"/>
</dbReference>
<accession>A0A1G9QAU2</accession>
<dbReference type="AlphaFoldDB" id="A0A1G9QAU2"/>
<name>A0A1G9QAU2_9PSED</name>
<evidence type="ECO:0000313" key="7">
    <source>
        <dbReference type="EMBL" id="SDM08079.1"/>
    </source>
</evidence>
<evidence type="ECO:0000256" key="3">
    <source>
        <dbReference type="ARBA" id="ARBA00023139"/>
    </source>
</evidence>
<dbReference type="STRING" id="137658.SAMN05216186_14811"/>
<dbReference type="Gene3D" id="2.40.128.200">
    <property type="match status" value="1"/>
</dbReference>
<sequence length="105" mass="11113">MKGIIALAAAVVLLSGCAGAPAEQPWSRWTCDSGAELNWRFADVGRDTVDLRVSGSDVVYRLQREPAASGALYSDGVIAFHAKGEEGLAYWVAGNDLIGRGCKTQ</sequence>
<evidence type="ECO:0000256" key="4">
    <source>
        <dbReference type="ARBA" id="ARBA00023288"/>
    </source>
</evidence>
<feature type="chain" id="PRO_5011695999" evidence="5">
    <location>
        <begin position="21"/>
        <end position="105"/>
    </location>
</feature>